<accession>A0A0L8G1D0</accession>
<name>A0A0L8G1D0_OCTBM</name>
<dbReference type="EMBL" id="KQ424545">
    <property type="protein sequence ID" value="KOF70832.1"/>
    <property type="molecule type" value="Genomic_DNA"/>
</dbReference>
<gene>
    <name evidence="2" type="ORF">OCBIM_22002109mg</name>
</gene>
<organism evidence="2">
    <name type="scientific">Octopus bimaculoides</name>
    <name type="common">California two-spotted octopus</name>
    <dbReference type="NCBI Taxonomy" id="37653"/>
    <lineage>
        <taxon>Eukaryota</taxon>
        <taxon>Metazoa</taxon>
        <taxon>Spiralia</taxon>
        <taxon>Lophotrochozoa</taxon>
        <taxon>Mollusca</taxon>
        <taxon>Cephalopoda</taxon>
        <taxon>Coleoidea</taxon>
        <taxon>Octopodiformes</taxon>
        <taxon>Octopoda</taxon>
        <taxon>Incirrata</taxon>
        <taxon>Octopodidae</taxon>
        <taxon>Octopus</taxon>
    </lineage>
</organism>
<reference evidence="2" key="1">
    <citation type="submission" date="2015-07" db="EMBL/GenBank/DDBJ databases">
        <title>MeaNS - Measles Nucleotide Surveillance Program.</title>
        <authorList>
            <person name="Tran T."/>
            <person name="Druce J."/>
        </authorList>
    </citation>
    <scope>NUCLEOTIDE SEQUENCE</scope>
    <source>
        <strain evidence="2">UCB-OBI-ISO-001</strain>
        <tissue evidence="2">Gonad</tissue>
    </source>
</reference>
<evidence type="ECO:0000313" key="2">
    <source>
        <dbReference type="EMBL" id="KOF70832.1"/>
    </source>
</evidence>
<protein>
    <submittedName>
        <fullName evidence="2">Uncharacterized protein</fullName>
    </submittedName>
</protein>
<dbReference type="AlphaFoldDB" id="A0A0L8G1D0"/>
<evidence type="ECO:0000256" key="1">
    <source>
        <dbReference type="SAM" id="Phobius"/>
    </source>
</evidence>
<feature type="transmembrane region" description="Helical" evidence="1">
    <location>
        <begin position="6"/>
        <end position="23"/>
    </location>
</feature>
<keyword evidence="1" id="KW-0472">Membrane</keyword>
<keyword evidence="1" id="KW-1133">Transmembrane helix</keyword>
<keyword evidence="1" id="KW-0812">Transmembrane</keyword>
<sequence length="55" mass="6251">MLSSRPVLVSLNSSVHILLRLLILHPFMMSQRCTFFLLTLNTDLFLGDCSLRSAK</sequence>
<proteinExistence type="predicted"/>